<dbReference type="Gene3D" id="3.40.50.1820">
    <property type="entry name" value="alpha/beta hydrolase"/>
    <property type="match status" value="1"/>
</dbReference>
<dbReference type="VEuPathDB" id="TrichDB:TVAGG3_0746350"/>
<dbReference type="SUPFAM" id="SSF53474">
    <property type="entry name" value="alpha/beta-Hydrolases"/>
    <property type="match status" value="1"/>
</dbReference>
<dbReference type="Pfam" id="PF12146">
    <property type="entry name" value="Hydrolase_4"/>
    <property type="match status" value="1"/>
</dbReference>
<dbReference type="KEGG" id="tva:4768600"/>
<evidence type="ECO:0000313" key="2">
    <source>
        <dbReference type="EMBL" id="EAY10664.1"/>
    </source>
</evidence>
<proteinExistence type="predicted"/>
<dbReference type="AlphaFoldDB" id="A2E9L3"/>
<dbReference type="InParanoid" id="A2E9L3"/>
<dbReference type="STRING" id="5722.A2E9L3"/>
<dbReference type="PANTHER" id="PTHR43433:SF1">
    <property type="entry name" value="BLL5160 PROTEIN"/>
    <property type="match status" value="1"/>
</dbReference>
<dbReference type="eggNOG" id="KOG2984">
    <property type="taxonomic scope" value="Eukaryota"/>
</dbReference>
<sequence length="270" mass="30798">MSFIPRYCLETPTSYKNKIPYGNNSETGKYVVNHNTKIYYEMYGQGKPIVVSHSGVIGSIQEMGELIDNLSKSYLVIAIATRGQGKSEIGNDIPSYELKASDVKAVVDATVKCPVTLIGFSDGAYITYFFAAQYPELTEKIVCIGAGEWKKNWRVIPEFEVFRKRDELYWEEQKKIRPEPDKMNEWYQPLKQYYESLIIGEEIFGKIQCPTLVMAGDRDPNAPLQAIVDAFKMLKNSQLSIIPNAYHAVLNQNFDQAFPIILNFITKFEN</sequence>
<dbReference type="OrthoDB" id="408373at2759"/>
<dbReference type="ESTHER" id="triva-a2e9l3">
    <property type="family name" value="6_AlphaBeta_hydrolase"/>
</dbReference>
<dbReference type="SMR" id="A2E9L3"/>
<dbReference type="PANTHER" id="PTHR43433">
    <property type="entry name" value="HYDROLASE, ALPHA/BETA FOLD FAMILY PROTEIN"/>
    <property type="match status" value="1"/>
</dbReference>
<protein>
    <submittedName>
        <fullName evidence="2">Clan SC, family S33, methylesterase-like serine peptidase</fullName>
    </submittedName>
</protein>
<feature type="domain" description="Serine aminopeptidase S33" evidence="1">
    <location>
        <begin position="47"/>
        <end position="251"/>
    </location>
</feature>
<dbReference type="Proteomes" id="UP000001542">
    <property type="component" value="Unassembled WGS sequence"/>
</dbReference>
<dbReference type="InterPro" id="IPR022742">
    <property type="entry name" value="Hydrolase_4"/>
</dbReference>
<gene>
    <name evidence="2" type="ORF">TVAG_157410</name>
</gene>
<dbReference type="InterPro" id="IPR029058">
    <property type="entry name" value="AB_hydrolase_fold"/>
</dbReference>
<keyword evidence="3" id="KW-1185">Reference proteome</keyword>
<evidence type="ECO:0000313" key="3">
    <source>
        <dbReference type="Proteomes" id="UP000001542"/>
    </source>
</evidence>
<dbReference type="VEuPathDB" id="TrichDB:TVAG_157410"/>
<accession>A2E9L3</accession>
<name>A2E9L3_TRIV3</name>
<dbReference type="InterPro" id="IPR050471">
    <property type="entry name" value="AB_hydrolase"/>
</dbReference>
<dbReference type="EMBL" id="DS113334">
    <property type="protein sequence ID" value="EAY10664.1"/>
    <property type="molecule type" value="Genomic_DNA"/>
</dbReference>
<reference evidence="2" key="1">
    <citation type="submission" date="2006-10" db="EMBL/GenBank/DDBJ databases">
        <authorList>
            <person name="Amadeo P."/>
            <person name="Zhao Q."/>
            <person name="Wortman J."/>
            <person name="Fraser-Liggett C."/>
            <person name="Carlton J."/>
        </authorList>
    </citation>
    <scope>NUCLEOTIDE SEQUENCE</scope>
    <source>
        <strain evidence="2">G3</strain>
    </source>
</reference>
<dbReference type="RefSeq" id="XP_001322887.1">
    <property type="nucleotide sequence ID" value="XM_001322852.1"/>
</dbReference>
<reference evidence="2" key="2">
    <citation type="journal article" date="2007" name="Science">
        <title>Draft genome sequence of the sexually transmitted pathogen Trichomonas vaginalis.</title>
        <authorList>
            <person name="Carlton J.M."/>
            <person name="Hirt R.P."/>
            <person name="Silva J.C."/>
            <person name="Delcher A.L."/>
            <person name="Schatz M."/>
            <person name="Zhao Q."/>
            <person name="Wortman J.R."/>
            <person name="Bidwell S.L."/>
            <person name="Alsmark U.C.M."/>
            <person name="Besteiro S."/>
            <person name="Sicheritz-Ponten T."/>
            <person name="Noel C.J."/>
            <person name="Dacks J.B."/>
            <person name="Foster P.G."/>
            <person name="Simillion C."/>
            <person name="Van de Peer Y."/>
            <person name="Miranda-Saavedra D."/>
            <person name="Barton G.J."/>
            <person name="Westrop G.D."/>
            <person name="Mueller S."/>
            <person name="Dessi D."/>
            <person name="Fiori P.L."/>
            <person name="Ren Q."/>
            <person name="Paulsen I."/>
            <person name="Zhang H."/>
            <person name="Bastida-Corcuera F.D."/>
            <person name="Simoes-Barbosa A."/>
            <person name="Brown M.T."/>
            <person name="Hayes R.D."/>
            <person name="Mukherjee M."/>
            <person name="Okumura C.Y."/>
            <person name="Schneider R."/>
            <person name="Smith A.J."/>
            <person name="Vanacova S."/>
            <person name="Villalvazo M."/>
            <person name="Haas B.J."/>
            <person name="Pertea M."/>
            <person name="Feldblyum T.V."/>
            <person name="Utterback T.R."/>
            <person name="Shu C.L."/>
            <person name="Osoegawa K."/>
            <person name="de Jong P.J."/>
            <person name="Hrdy I."/>
            <person name="Horvathova L."/>
            <person name="Zubacova Z."/>
            <person name="Dolezal P."/>
            <person name="Malik S.B."/>
            <person name="Logsdon J.M. Jr."/>
            <person name="Henze K."/>
            <person name="Gupta A."/>
            <person name="Wang C.C."/>
            <person name="Dunne R.L."/>
            <person name="Upcroft J.A."/>
            <person name="Upcroft P."/>
            <person name="White O."/>
            <person name="Salzberg S.L."/>
            <person name="Tang P."/>
            <person name="Chiu C.-H."/>
            <person name="Lee Y.-S."/>
            <person name="Embley T.M."/>
            <person name="Coombs G.H."/>
            <person name="Mottram J.C."/>
            <person name="Tachezy J."/>
            <person name="Fraser-Liggett C.M."/>
            <person name="Johnson P.J."/>
        </authorList>
    </citation>
    <scope>NUCLEOTIDE SEQUENCE [LARGE SCALE GENOMIC DNA]</scope>
    <source>
        <strain evidence="2">G3</strain>
    </source>
</reference>
<evidence type="ECO:0000259" key="1">
    <source>
        <dbReference type="Pfam" id="PF12146"/>
    </source>
</evidence>
<organism evidence="2 3">
    <name type="scientific">Trichomonas vaginalis (strain ATCC PRA-98 / G3)</name>
    <dbReference type="NCBI Taxonomy" id="412133"/>
    <lineage>
        <taxon>Eukaryota</taxon>
        <taxon>Metamonada</taxon>
        <taxon>Parabasalia</taxon>
        <taxon>Trichomonadida</taxon>
        <taxon>Trichomonadidae</taxon>
        <taxon>Trichomonas</taxon>
    </lineage>
</organism>